<dbReference type="OrthoDB" id="63395at2759"/>
<proteinExistence type="predicted"/>
<keyword evidence="3" id="KW-1185">Reference proteome</keyword>
<accession>A0A1W0A4J6</accession>
<feature type="compositionally biased region" description="Basic residues" evidence="1">
    <location>
        <begin position="49"/>
        <end position="62"/>
    </location>
</feature>
<reference evidence="2 3" key="1">
    <citation type="journal article" date="2014" name="Genome Biol. Evol.">
        <title>The secreted proteins of Achlya hypogyna and Thraustotheca clavata identify the ancestral oomycete secretome and reveal gene acquisitions by horizontal gene transfer.</title>
        <authorList>
            <person name="Misner I."/>
            <person name="Blouin N."/>
            <person name="Leonard G."/>
            <person name="Richards T.A."/>
            <person name="Lane C.E."/>
        </authorList>
    </citation>
    <scope>NUCLEOTIDE SEQUENCE [LARGE SCALE GENOMIC DNA]</scope>
    <source>
        <strain evidence="2 3">ATCC 34112</strain>
    </source>
</reference>
<dbReference type="Proteomes" id="UP000243217">
    <property type="component" value="Unassembled WGS sequence"/>
</dbReference>
<protein>
    <submittedName>
        <fullName evidence="2">Uncharacterized protein</fullName>
    </submittedName>
</protein>
<organism evidence="2 3">
    <name type="scientific">Thraustotheca clavata</name>
    <dbReference type="NCBI Taxonomy" id="74557"/>
    <lineage>
        <taxon>Eukaryota</taxon>
        <taxon>Sar</taxon>
        <taxon>Stramenopiles</taxon>
        <taxon>Oomycota</taxon>
        <taxon>Saprolegniomycetes</taxon>
        <taxon>Saprolegniales</taxon>
        <taxon>Achlyaceae</taxon>
        <taxon>Thraustotheca</taxon>
    </lineage>
</organism>
<gene>
    <name evidence="2" type="ORF">THRCLA_02622</name>
</gene>
<evidence type="ECO:0000313" key="2">
    <source>
        <dbReference type="EMBL" id="OQS05213.1"/>
    </source>
</evidence>
<evidence type="ECO:0000313" key="3">
    <source>
        <dbReference type="Proteomes" id="UP000243217"/>
    </source>
</evidence>
<feature type="region of interest" description="Disordered" evidence="1">
    <location>
        <begin position="31"/>
        <end position="62"/>
    </location>
</feature>
<evidence type="ECO:0000256" key="1">
    <source>
        <dbReference type="SAM" id="MobiDB-lite"/>
    </source>
</evidence>
<name>A0A1W0A4J6_9STRA</name>
<dbReference type="AlphaFoldDB" id="A0A1W0A4J6"/>
<comment type="caution">
    <text evidence="2">The sequence shown here is derived from an EMBL/GenBank/DDBJ whole genome shotgun (WGS) entry which is preliminary data.</text>
</comment>
<dbReference type="EMBL" id="JNBS01000484">
    <property type="protein sequence ID" value="OQS05213.1"/>
    <property type="molecule type" value="Genomic_DNA"/>
</dbReference>
<sequence length="426" mass="49674">MSMSKAHANDKALLSLFSPEDVTMLHYYMAESSDESSDTSKNLQDRKRLDRHRLNNIRHRKRKQCENAQLRQEAVMLETKLYNLQIRAAHRKTPMRSDPEETLRNIEKWKQFAKVEKRKREDAEEEKELLSLSTISHRNLIQMYYKRLLQDESLFNNPLLLENEPFVMNTLIGCEFTRNLGYRWISSHMHRQLDLALTRMHSYIGHTIEEKTKIFLGDSSVDLVRHRMWPCPFDVVAQSGWESFTRMSTGNTPRKTSSLDIIDTNTCYTRILLEDGIAPGIPLVLNMLQRRFIEDTRIIITFRTIAEDSTFPVTNPLDFGDLSIAGWLSFERVTQTSARCRVFVKFRTNLENEEDIIDMTEIPSATNTSKKTRANQWIMSIIHKMYDAVDTATLRGVNAPRPVAPQLEVLRKTNQDEELQKSPQYA</sequence>